<evidence type="ECO:0000259" key="1">
    <source>
        <dbReference type="Pfam" id="PF13614"/>
    </source>
</evidence>
<dbReference type="AlphaFoldDB" id="Q1K4E5"/>
<dbReference type="CDD" id="cd02042">
    <property type="entry name" value="ParAB_family"/>
    <property type="match status" value="1"/>
</dbReference>
<organism evidence="2 3">
    <name type="scientific">Desulfuromonas acetoxidans (strain DSM 684 / 11070)</name>
    <dbReference type="NCBI Taxonomy" id="281689"/>
    <lineage>
        <taxon>Bacteria</taxon>
        <taxon>Pseudomonadati</taxon>
        <taxon>Thermodesulfobacteriota</taxon>
        <taxon>Desulfuromonadia</taxon>
        <taxon>Desulfuromonadales</taxon>
        <taxon>Desulfuromonadaceae</taxon>
        <taxon>Desulfuromonas</taxon>
    </lineage>
</organism>
<dbReference type="Pfam" id="PF13614">
    <property type="entry name" value="AAA_31"/>
    <property type="match status" value="1"/>
</dbReference>
<reference evidence="2" key="1">
    <citation type="submission" date="2006-05" db="EMBL/GenBank/DDBJ databases">
        <title>Annotation of the draft genome assembly of Desulfuromonas acetoxidans DSM 684.</title>
        <authorList>
            <consortium name="US DOE Joint Genome Institute (JGI-ORNL)"/>
            <person name="Larimer F."/>
            <person name="Land M."/>
            <person name="Hauser L."/>
        </authorList>
    </citation>
    <scope>NUCLEOTIDE SEQUENCE [LARGE SCALE GENOMIC DNA]</scope>
    <source>
        <strain evidence="2">DSM 684</strain>
    </source>
</reference>
<dbReference type="Proteomes" id="UP000005695">
    <property type="component" value="Unassembled WGS sequence"/>
</dbReference>
<evidence type="ECO:0000313" key="3">
    <source>
        <dbReference type="Proteomes" id="UP000005695"/>
    </source>
</evidence>
<dbReference type="PANTHER" id="PTHR13696:SF52">
    <property type="entry name" value="PARA FAMILY PROTEIN CT_582"/>
    <property type="match status" value="1"/>
</dbReference>
<protein>
    <submittedName>
        <fullName evidence="2">Cobyrinic acid a,c-diamide synthase</fullName>
    </submittedName>
</protein>
<sequence length="254" mass="28827">MKTVACYSIKGGVGKTASAVNFSYWSAHQGHRTLLIDLDAQGASSFYFRVRNPSKKNWAKRFFKTYEQLLDQIKQSDFNQLDILPAHHSFRHFDTLLAEHGGKTNRLRKVLKGLAVHYDVVIFDCPPSISLLAENIFAAADLISVPMIPTTLSQRTFGQLLDFFDQQGYSQDRIRPFFTLADGRKQLHRDTAATLRKAYPLFLEQAIPHSTYVEKMGLHQAPIDLFAHNSQANRCYQALWQEIASALNLNHPSS</sequence>
<dbReference type="InterPro" id="IPR050678">
    <property type="entry name" value="DNA_Partitioning_ATPase"/>
</dbReference>
<evidence type="ECO:0000313" key="2">
    <source>
        <dbReference type="EMBL" id="EAT17158.1"/>
    </source>
</evidence>
<comment type="caution">
    <text evidence="2">The sequence shown here is derived from an EMBL/GenBank/DDBJ whole genome shotgun (WGS) entry which is preliminary data.</text>
</comment>
<dbReference type="SUPFAM" id="SSF52540">
    <property type="entry name" value="P-loop containing nucleoside triphosphate hydrolases"/>
    <property type="match status" value="1"/>
</dbReference>
<dbReference type="InterPro" id="IPR025669">
    <property type="entry name" value="AAA_dom"/>
</dbReference>
<gene>
    <name evidence="2" type="ORF">Dace_3024</name>
</gene>
<proteinExistence type="predicted"/>
<dbReference type="PANTHER" id="PTHR13696">
    <property type="entry name" value="P-LOOP CONTAINING NUCLEOSIDE TRIPHOSPHATE HYDROLASE"/>
    <property type="match status" value="1"/>
</dbReference>
<dbReference type="EMBL" id="AAEW02000001">
    <property type="protein sequence ID" value="EAT17158.1"/>
    <property type="molecule type" value="Genomic_DNA"/>
</dbReference>
<dbReference type="Gene3D" id="3.40.50.300">
    <property type="entry name" value="P-loop containing nucleotide triphosphate hydrolases"/>
    <property type="match status" value="1"/>
</dbReference>
<reference evidence="2" key="2">
    <citation type="submission" date="2006-05" db="EMBL/GenBank/DDBJ databases">
        <title>Sequencing of the draft genome and assembly of Desulfuromonas acetoxidans DSM 684.</title>
        <authorList>
            <consortium name="US DOE Joint Genome Institute (JGI-PGF)"/>
            <person name="Copeland A."/>
            <person name="Lucas S."/>
            <person name="Lapidus A."/>
            <person name="Barry K."/>
            <person name="Detter J.C."/>
            <person name="Glavina del Rio T."/>
            <person name="Hammon N."/>
            <person name="Israni S."/>
            <person name="Dalin E."/>
            <person name="Tice H."/>
            <person name="Bruce D."/>
            <person name="Pitluck S."/>
            <person name="Richardson P."/>
        </authorList>
    </citation>
    <scope>NUCLEOTIDE SEQUENCE [LARGE SCALE GENOMIC DNA]</scope>
    <source>
        <strain evidence="2">DSM 684</strain>
    </source>
</reference>
<dbReference type="OrthoDB" id="9785810at2"/>
<dbReference type="RefSeq" id="WP_005997348.1">
    <property type="nucleotide sequence ID" value="NZ_AAEW02000001.1"/>
</dbReference>
<feature type="domain" description="AAA" evidence="1">
    <location>
        <begin position="1"/>
        <end position="166"/>
    </location>
</feature>
<keyword evidence="3" id="KW-1185">Reference proteome</keyword>
<name>Q1K4E5_DESA6</name>
<accession>Q1K4E5</accession>
<dbReference type="InterPro" id="IPR027417">
    <property type="entry name" value="P-loop_NTPase"/>
</dbReference>